<dbReference type="InterPro" id="IPR041667">
    <property type="entry name" value="Cupin_8"/>
</dbReference>
<dbReference type="OrthoDB" id="263283at2759"/>
<dbReference type="PROSITE" id="PS51184">
    <property type="entry name" value="JMJC"/>
    <property type="match status" value="1"/>
</dbReference>
<proteinExistence type="predicted"/>
<name>A0A423WXU7_9PEZI</name>
<keyword evidence="3" id="KW-1185">Reference proteome</keyword>
<dbReference type="Proteomes" id="UP000283895">
    <property type="component" value="Unassembled WGS sequence"/>
</dbReference>
<dbReference type="PANTHER" id="PTHR12461:SF105">
    <property type="entry name" value="HYPOXIA-INDUCIBLE FACTOR 1-ALPHA INHIBITOR"/>
    <property type="match status" value="1"/>
</dbReference>
<reference evidence="2 3" key="1">
    <citation type="submission" date="2015-09" db="EMBL/GenBank/DDBJ databases">
        <title>Host preference determinants of Valsa canker pathogens revealed by comparative genomics.</title>
        <authorList>
            <person name="Yin Z."/>
            <person name="Huang L."/>
        </authorList>
    </citation>
    <scope>NUCLEOTIDE SEQUENCE [LARGE SCALE GENOMIC DNA]</scope>
    <source>
        <strain evidence="2 3">03-1</strain>
    </source>
</reference>
<comment type="caution">
    <text evidence="2">The sequence shown here is derived from an EMBL/GenBank/DDBJ whole genome shotgun (WGS) entry which is preliminary data.</text>
</comment>
<evidence type="ECO:0000313" key="3">
    <source>
        <dbReference type="Proteomes" id="UP000283895"/>
    </source>
</evidence>
<feature type="domain" description="JmjC" evidence="1">
    <location>
        <begin position="204"/>
        <end position="369"/>
    </location>
</feature>
<dbReference type="STRING" id="356882.A0A423WXU7"/>
<dbReference type="AlphaFoldDB" id="A0A423WXU7"/>
<dbReference type="Pfam" id="PF13621">
    <property type="entry name" value="Cupin_8"/>
    <property type="match status" value="1"/>
</dbReference>
<dbReference type="SUPFAM" id="SSF51197">
    <property type="entry name" value="Clavaminate synthase-like"/>
    <property type="match status" value="1"/>
</dbReference>
<evidence type="ECO:0000313" key="2">
    <source>
        <dbReference type="EMBL" id="ROW08347.1"/>
    </source>
</evidence>
<dbReference type="Gene3D" id="2.60.120.650">
    <property type="entry name" value="Cupin"/>
    <property type="match status" value="1"/>
</dbReference>
<evidence type="ECO:0000259" key="1">
    <source>
        <dbReference type="PROSITE" id="PS51184"/>
    </source>
</evidence>
<sequence>MMVSGRASRLIQSGLRYRSYSSDSSIRPVDAVDKAHDKIDVQCFRDHAFDVGKPLLMKRQRDAASRVPAINKWFQPMREANGHSRLMALTSHHTEMTATKHLGAFTLARVPYELMYPQLHEGGDGNEAVDHFIKSLESENDCTRPAVEGVLPSLLRQQLPPECGSTRPGEHLEQQLIRFEAPLALLVAALRYNSAAKQADRLRQLYIAQASLGDLPEDLLKDFPTPDIVKEAGKGDVYASSIWLGLEPTYTPLHRDPNPNLFIQICSSKVVRLLPPSQGDSIFRQVQMRLGRHGGNSRIRGAEMMQGPERKLLYEAIWGGPGTSVREVAIYEVVLKPGDALFIPKGWWHSVKSGCDDGRLNGSVNWWFR</sequence>
<dbReference type="InterPro" id="IPR003347">
    <property type="entry name" value="JmjC_dom"/>
</dbReference>
<protein>
    <recommendedName>
        <fullName evidence="1">JmjC domain-containing protein</fullName>
    </recommendedName>
</protein>
<dbReference type="PANTHER" id="PTHR12461">
    <property type="entry name" value="HYPOXIA-INDUCIBLE FACTOR 1 ALPHA INHIBITOR-RELATED"/>
    <property type="match status" value="1"/>
</dbReference>
<accession>A0A423WXU7</accession>
<dbReference type="EMBL" id="LKEA01000006">
    <property type="protein sequence ID" value="ROW08347.1"/>
    <property type="molecule type" value="Genomic_DNA"/>
</dbReference>
<gene>
    <name evidence="2" type="ORF">VMCG_03079</name>
</gene>
<organism evidence="2 3">
    <name type="scientific">Cytospora schulzeri</name>
    <dbReference type="NCBI Taxonomy" id="448051"/>
    <lineage>
        <taxon>Eukaryota</taxon>
        <taxon>Fungi</taxon>
        <taxon>Dikarya</taxon>
        <taxon>Ascomycota</taxon>
        <taxon>Pezizomycotina</taxon>
        <taxon>Sordariomycetes</taxon>
        <taxon>Sordariomycetidae</taxon>
        <taxon>Diaporthales</taxon>
        <taxon>Cytosporaceae</taxon>
        <taxon>Cytospora</taxon>
    </lineage>
</organism>